<feature type="region of interest" description="Disordered" evidence="1">
    <location>
        <begin position="1"/>
        <end position="54"/>
    </location>
</feature>
<dbReference type="Proteomes" id="UP000059680">
    <property type="component" value="Chromosome 6"/>
</dbReference>
<evidence type="ECO:0000256" key="1">
    <source>
        <dbReference type="SAM" id="MobiDB-lite"/>
    </source>
</evidence>
<dbReference type="InParanoid" id="A0A0P0WS96"/>
<evidence type="ECO:0000313" key="2">
    <source>
        <dbReference type="EMBL" id="BAS95867.1"/>
    </source>
</evidence>
<proteinExistence type="predicted"/>
<dbReference type="Gramene" id="Os06t0118600-01">
    <property type="protein sequence ID" value="Os06t0118600-01"/>
    <property type="gene ID" value="Os06g0118600"/>
</dbReference>
<dbReference type="PaxDb" id="39947-A0A0P0WS96"/>
<reference evidence="3" key="1">
    <citation type="journal article" date="2005" name="Nature">
        <title>The map-based sequence of the rice genome.</title>
        <authorList>
            <consortium name="International rice genome sequencing project (IRGSP)"/>
            <person name="Matsumoto T."/>
            <person name="Wu J."/>
            <person name="Kanamori H."/>
            <person name="Katayose Y."/>
            <person name="Fujisawa M."/>
            <person name="Namiki N."/>
            <person name="Mizuno H."/>
            <person name="Yamamoto K."/>
            <person name="Antonio B.A."/>
            <person name="Baba T."/>
            <person name="Sakata K."/>
            <person name="Nagamura Y."/>
            <person name="Aoki H."/>
            <person name="Arikawa K."/>
            <person name="Arita K."/>
            <person name="Bito T."/>
            <person name="Chiden Y."/>
            <person name="Fujitsuka N."/>
            <person name="Fukunaka R."/>
            <person name="Hamada M."/>
            <person name="Harada C."/>
            <person name="Hayashi A."/>
            <person name="Hijishita S."/>
            <person name="Honda M."/>
            <person name="Hosokawa S."/>
            <person name="Ichikawa Y."/>
            <person name="Idonuma A."/>
            <person name="Iijima M."/>
            <person name="Ikeda M."/>
            <person name="Ikeno M."/>
            <person name="Ito K."/>
            <person name="Ito S."/>
            <person name="Ito T."/>
            <person name="Ito Y."/>
            <person name="Ito Y."/>
            <person name="Iwabuchi A."/>
            <person name="Kamiya K."/>
            <person name="Karasawa W."/>
            <person name="Kurita K."/>
            <person name="Katagiri S."/>
            <person name="Kikuta A."/>
            <person name="Kobayashi H."/>
            <person name="Kobayashi N."/>
            <person name="Machita K."/>
            <person name="Maehara T."/>
            <person name="Masukawa M."/>
            <person name="Mizubayashi T."/>
            <person name="Mukai Y."/>
            <person name="Nagasaki H."/>
            <person name="Nagata Y."/>
            <person name="Naito S."/>
            <person name="Nakashima M."/>
            <person name="Nakama Y."/>
            <person name="Nakamichi Y."/>
            <person name="Nakamura M."/>
            <person name="Meguro A."/>
            <person name="Negishi M."/>
            <person name="Ohta I."/>
            <person name="Ohta T."/>
            <person name="Okamoto M."/>
            <person name="Ono N."/>
            <person name="Saji S."/>
            <person name="Sakaguchi M."/>
            <person name="Sakai K."/>
            <person name="Shibata M."/>
            <person name="Shimokawa T."/>
            <person name="Song J."/>
            <person name="Takazaki Y."/>
            <person name="Terasawa K."/>
            <person name="Tsugane M."/>
            <person name="Tsuji K."/>
            <person name="Ueda S."/>
            <person name="Waki K."/>
            <person name="Yamagata H."/>
            <person name="Yamamoto M."/>
            <person name="Yamamoto S."/>
            <person name="Yamane H."/>
            <person name="Yoshiki S."/>
            <person name="Yoshihara R."/>
            <person name="Yukawa K."/>
            <person name="Zhong H."/>
            <person name="Yano M."/>
            <person name="Yuan Q."/>
            <person name="Ouyang S."/>
            <person name="Liu J."/>
            <person name="Jones K.M."/>
            <person name="Gansberger K."/>
            <person name="Moffat K."/>
            <person name="Hill J."/>
            <person name="Bera J."/>
            <person name="Fadrosh D."/>
            <person name="Jin S."/>
            <person name="Johri S."/>
            <person name="Kim M."/>
            <person name="Overton L."/>
            <person name="Reardon M."/>
            <person name="Tsitrin T."/>
            <person name="Vuong H."/>
            <person name="Weaver B."/>
            <person name="Ciecko A."/>
            <person name="Tallon L."/>
            <person name="Jackson J."/>
            <person name="Pai G."/>
            <person name="Aken S.V."/>
            <person name="Utterback T."/>
            <person name="Reidmuller S."/>
            <person name="Feldblyum T."/>
            <person name="Hsiao J."/>
            <person name="Zismann V."/>
            <person name="Iobst S."/>
            <person name="de Vazeille A.R."/>
            <person name="Buell C.R."/>
            <person name="Ying K."/>
            <person name="Li Y."/>
            <person name="Lu T."/>
            <person name="Huang Y."/>
            <person name="Zhao Q."/>
            <person name="Feng Q."/>
            <person name="Zhang L."/>
            <person name="Zhu J."/>
            <person name="Weng Q."/>
            <person name="Mu J."/>
            <person name="Lu Y."/>
            <person name="Fan D."/>
            <person name="Liu Y."/>
            <person name="Guan J."/>
            <person name="Zhang Y."/>
            <person name="Yu S."/>
            <person name="Liu X."/>
            <person name="Zhang Y."/>
            <person name="Hong G."/>
            <person name="Han B."/>
            <person name="Choisne N."/>
            <person name="Demange N."/>
            <person name="Orjeda G."/>
            <person name="Samain S."/>
            <person name="Cattolico L."/>
            <person name="Pelletier E."/>
            <person name="Couloux A."/>
            <person name="Segurens B."/>
            <person name="Wincker P."/>
            <person name="D'Hont A."/>
            <person name="Scarpelli C."/>
            <person name="Weissenbach J."/>
            <person name="Salanoubat M."/>
            <person name="Quetier F."/>
            <person name="Yu Y."/>
            <person name="Kim H.R."/>
            <person name="Rambo T."/>
            <person name="Currie J."/>
            <person name="Collura K."/>
            <person name="Luo M."/>
            <person name="Yang T."/>
            <person name="Ammiraju J.S.S."/>
            <person name="Engler F."/>
            <person name="Soderlund C."/>
            <person name="Wing R.A."/>
            <person name="Palmer L.E."/>
            <person name="de la Bastide M."/>
            <person name="Spiegel L."/>
            <person name="Nascimento L."/>
            <person name="Zutavern T."/>
            <person name="O'Shaughnessy A."/>
            <person name="Dike S."/>
            <person name="Dedhia N."/>
            <person name="Preston R."/>
            <person name="Balija V."/>
            <person name="McCombie W.R."/>
            <person name="Chow T."/>
            <person name="Chen H."/>
            <person name="Chung M."/>
            <person name="Chen C."/>
            <person name="Shaw J."/>
            <person name="Wu H."/>
            <person name="Hsiao K."/>
            <person name="Chao Y."/>
            <person name="Chu M."/>
            <person name="Cheng C."/>
            <person name="Hour A."/>
            <person name="Lee P."/>
            <person name="Lin S."/>
            <person name="Lin Y."/>
            <person name="Liou J."/>
            <person name="Liu S."/>
            <person name="Hsing Y."/>
            <person name="Raghuvanshi S."/>
            <person name="Mohanty A."/>
            <person name="Bharti A.K."/>
            <person name="Gaur A."/>
            <person name="Gupta V."/>
            <person name="Kumar D."/>
            <person name="Ravi V."/>
            <person name="Vij S."/>
            <person name="Kapur A."/>
            <person name="Khurana P."/>
            <person name="Khurana P."/>
            <person name="Khurana J.P."/>
            <person name="Tyagi A.K."/>
            <person name="Gaikwad K."/>
            <person name="Singh A."/>
            <person name="Dalal V."/>
            <person name="Srivastava S."/>
            <person name="Dixit A."/>
            <person name="Pal A.K."/>
            <person name="Ghazi I.A."/>
            <person name="Yadav M."/>
            <person name="Pandit A."/>
            <person name="Bhargava A."/>
            <person name="Sureshbabu K."/>
            <person name="Batra K."/>
            <person name="Sharma T.R."/>
            <person name="Mohapatra T."/>
            <person name="Singh N.K."/>
            <person name="Messing J."/>
            <person name="Nelson A.B."/>
            <person name="Fuks G."/>
            <person name="Kavchok S."/>
            <person name="Keizer G."/>
            <person name="Linton E."/>
            <person name="Llaca V."/>
            <person name="Song R."/>
            <person name="Tanyolac B."/>
            <person name="Young S."/>
            <person name="Ho-Il K."/>
            <person name="Hahn J.H."/>
            <person name="Sangsakoo G."/>
            <person name="Vanavichit A."/>
            <person name="de Mattos Luiz.A.T."/>
            <person name="Zimmer P.D."/>
            <person name="Malone G."/>
            <person name="Dellagostin O."/>
            <person name="de Oliveira A.C."/>
            <person name="Bevan M."/>
            <person name="Bancroft I."/>
            <person name="Minx P."/>
            <person name="Cordum H."/>
            <person name="Wilson R."/>
            <person name="Cheng Z."/>
            <person name="Jin W."/>
            <person name="Jiang J."/>
            <person name="Leong S.A."/>
            <person name="Iwama H."/>
            <person name="Gojobori T."/>
            <person name="Itoh T."/>
            <person name="Niimura Y."/>
            <person name="Fujii Y."/>
            <person name="Habara T."/>
            <person name="Sakai H."/>
            <person name="Sato Y."/>
            <person name="Wilson G."/>
            <person name="Kumar K."/>
            <person name="McCouch S."/>
            <person name="Juretic N."/>
            <person name="Hoen D."/>
            <person name="Wright S."/>
            <person name="Bruskiewich R."/>
            <person name="Bureau T."/>
            <person name="Miyao A."/>
            <person name="Hirochika H."/>
            <person name="Nishikawa T."/>
            <person name="Kadowaki K."/>
            <person name="Sugiura M."/>
            <person name="Burr B."/>
            <person name="Sasaki T."/>
        </authorList>
    </citation>
    <scope>NUCLEOTIDE SEQUENCE [LARGE SCALE GENOMIC DNA]</scope>
    <source>
        <strain evidence="3">cv. Nipponbare</strain>
    </source>
</reference>
<dbReference type="EMBL" id="AP014962">
    <property type="protein sequence ID" value="BAS95867.1"/>
    <property type="molecule type" value="Genomic_DNA"/>
</dbReference>
<accession>A0A0P0WS96</accession>
<sequence>MAEAGSTPAGMATVATSAEAPDPGALEAGPAPQRRIWPPGCRIGRARGGGSRARDDVVAVARRARGRSARRGGGGGVSRRQELLEVVLSAAVAADGGRSIGNVHGSSRPDLGVAEWWSAGDVCWRQQRRRRP</sequence>
<evidence type="ECO:0000313" key="3">
    <source>
        <dbReference type="Proteomes" id="UP000059680"/>
    </source>
</evidence>
<reference evidence="2 3" key="3">
    <citation type="journal article" date="2013" name="Rice">
        <title>Improvement of the Oryza sativa Nipponbare reference genome using next generation sequence and optical map data.</title>
        <authorList>
            <person name="Kawahara Y."/>
            <person name="de la Bastide M."/>
            <person name="Hamilton J.P."/>
            <person name="Kanamori H."/>
            <person name="McCombie W.R."/>
            <person name="Ouyang S."/>
            <person name="Schwartz D.C."/>
            <person name="Tanaka T."/>
            <person name="Wu J."/>
            <person name="Zhou S."/>
            <person name="Childs K.L."/>
            <person name="Davidson R.M."/>
            <person name="Lin H."/>
            <person name="Quesada-Ocampo L."/>
            <person name="Vaillancourt B."/>
            <person name="Sakai H."/>
            <person name="Lee S.S."/>
            <person name="Kim J."/>
            <person name="Numa H."/>
            <person name="Itoh T."/>
            <person name="Buell C.R."/>
            <person name="Matsumoto T."/>
        </authorList>
    </citation>
    <scope>NUCLEOTIDE SEQUENCE [LARGE SCALE GENOMIC DNA]</scope>
    <source>
        <strain evidence="3">cv. Nipponbare</strain>
    </source>
</reference>
<name>A0A0P0WS96_ORYSJ</name>
<keyword evidence="3" id="KW-1185">Reference proteome</keyword>
<protein>
    <submittedName>
        <fullName evidence="2">Os06g0118600 protein</fullName>
    </submittedName>
</protein>
<reference evidence="2 3" key="2">
    <citation type="journal article" date="2013" name="Plant Cell Physiol.">
        <title>Rice Annotation Project Database (RAP-DB): an integrative and interactive database for rice genomics.</title>
        <authorList>
            <person name="Sakai H."/>
            <person name="Lee S.S."/>
            <person name="Tanaka T."/>
            <person name="Numa H."/>
            <person name="Kim J."/>
            <person name="Kawahara Y."/>
            <person name="Wakimoto H."/>
            <person name="Yang C.C."/>
            <person name="Iwamoto M."/>
            <person name="Abe T."/>
            <person name="Yamada Y."/>
            <person name="Muto A."/>
            <person name="Inokuchi H."/>
            <person name="Ikemura T."/>
            <person name="Matsumoto T."/>
            <person name="Sasaki T."/>
            <person name="Itoh T."/>
        </authorList>
    </citation>
    <scope>NUCLEOTIDE SEQUENCE [LARGE SCALE GENOMIC DNA]</scope>
    <source>
        <strain evidence="3">cv. Nipponbare</strain>
    </source>
</reference>
<gene>
    <name evidence="2" type="ordered locus">Os06g0118600</name>
    <name evidence="2" type="ORF">OSNPB_060118600</name>
</gene>
<organism evidence="2 3">
    <name type="scientific">Oryza sativa subsp. japonica</name>
    <name type="common">Rice</name>
    <dbReference type="NCBI Taxonomy" id="39947"/>
    <lineage>
        <taxon>Eukaryota</taxon>
        <taxon>Viridiplantae</taxon>
        <taxon>Streptophyta</taxon>
        <taxon>Embryophyta</taxon>
        <taxon>Tracheophyta</taxon>
        <taxon>Spermatophyta</taxon>
        <taxon>Magnoliopsida</taxon>
        <taxon>Liliopsida</taxon>
        <taxon>Poales</taxon>
        <taxon>Poaceae</taxon>
        <taxon>BOP clade</taxon>
        <taxon>Oryzoideae</taxon>
        <taxon>Oryzeae</taxon>
        <taxon>Oryzinae</taxon>
        <taxon>Oryza</taxon>
        <taxon>Oryza sativa</taxon>
    </lineage>
</organism>
<dbReference type="AlphaFoldDB" id="A0A0P0WS96"/>